<sequence>MSSRVSSKGSAFSAKAAAAARKAVLEEEEIRLQRQQELQQQELCLKQRREELETKILQAAAEECTHSKIGASQPKHVNPKQCRDVLRACSIVNSKVMGHPREEHSRINLEAVNQLATTQTLPSTPLNPHAKDWSVNRNEVSRCQMNLTDLNRPNTLANEQLNTIGNEENLAVLQSVYPSQETRTQDAKMVELLIQQQQQTIGFDTSVT</sequence>
<name>A0A7D9HBR7_PARCT</name>
<dbReference type="Proteomes" id="UP001152795">
    <property type="component" value="Unassembled WGS sequence"/>
</dbReference>
<gene>
    <name evidence="1" type="ORF">PACLA_8A052387</name>
</gene>
<accession>A0A7D9HBR7</accession>
<dbReference type="AlphaFoldDB" id="A0A7D9HBR7"/>
<keyword evidence="2" id="KW-1185">Reference proteome</keyword>
<reference evidence="1" key="1">
    <citation type="submission" date="2020-04" db="EMBL/GenBank/DDBJ databases">
        <authorList>
            <person name="Alioto T."/>
            <person name="Alioto T."/>
            <person name="Gomez Garrido J."/>
        </authorList>
    </citation>
    <scope>NUCLEOTIDE SEQUENCE</scope>
    <source>
        <strain evidence="1">A484AB</strain>
    </source>
</reference>
<dbReference type="EMBL" id="CACRXK020000152">
    <property type="protein sequence ID" value="CAB3978911.1"/>
    <property type="molecule type" value="Genomic_DNA"/>
</dbReference>
<evidence type="ECO:0000313" key="1">
    <source>
        <dbReference type="EMBL" id="CAB3978911.1"/>
    </source>
</evidence>
<comment type="caution">
    <text evidence="1">The sequence shown here is derived from an EMBL/GenBank/DDBJ whole genome shotgun (WGS) entry which is preliminary data.</text>
</comment>
<protein>
    <submittedName>
        <fullName evidence="1">Uncharacterized protein</fullName>
    </submittedName>
</protein>
<proteinExistence type="predicted"/>
<organism evidence="1 2">
    <name type="scientific">Paramuricea clavata</name>
    <name type="common">Red gorgonian</name>
    <name type="synonym">Violescent sea-whip</name>
    <dbReference type="NCBI Taxonomy" id="317549"/>
    <lineage>
        <taxon>Eukaryota</taxon>
        <taxon>Metazoa</taxon>
        <taxon>Cnidaria</taxon>
        <taxon>Anthozoa</taxon>
        <taxon>Octocorallia</taxon>
        <taxon>Malacalcyonacea</taxon>
        <taxon>Plexauridae</taxon>
        <taxon>Paramuricea</taxon>
    </lineage>
</organism>
<evidence type="ECO:0000313" key="2">
    <source>
        <dbReference type="Proteomes" id="UP001152795"/>
    </source>
</evidence>